<protein>
    <submittedName>
        <fullName evidence="8">Uncharacterized membrane protein YgdD (TMEM256/DUF423 family)</fullName>
    </submittedName>
</protein>
<evidence type="ECO:0000256" key="6">
    <source>
        <dbReference type="SAM" id="Phobius"/>
    </source>
</evidence>
<name>A0A3M0AAC1_9GAMM</name>
<dbReference type="PANTHER" id="PTHR43461">
    <property type="entry name" value="TRANSMEMBRANE PROTEIN 256"/>
    <property type="match status" value="1"/>
</dbReference>
<dbReference type="InterPro" id="IPR006696">
    <property type="entry name" value="DUF423"/>
</dbReference>
<gene>
    <name evidence="8" type="ORF">DFR27_0040</name>
</gene>
<dbReference type="GO" id="GO:0005886">
    <property type="term" value="C:plasma membrane"/>
    <property type="evidence" value="ECO:0007669"/>
    <property type="project" value="TreeGrafter"/>
</dbReference>
<evidence type="ECO:0000256" key="7">
    <source>
        <dbReference type="SAM" id="SignalP"/>
    </source>
</evidence>
<evidence type="ECO:0000256" key="4">
    <source>
        <dbReference type="ARBA" id="ARBA00022989"/>
    </source>
</evidence>
<evidence type="ECO:0000256" key="5">
    <source>
        <dbReference type="ARBA" id="ARBA00023136"/>
    </source>
</evidence>
<evidence type="ECO:0000313" key="8">
    <source>
        <dbReference type="EMBL" id="RMA82093.1"/>
    </source>
</evidence>
<feature type="chain" id="PRO_5018082970" evidence="7">
    <location>
        <begin position="28"/>
        <end position="125"/>
    </location>
</feature>
<proteinExistence type="inferred from homology"/>
<dbReference type="RefSeq" id="WP_121875443.1">
    <property type="nucleotide sequence ID" value="NZ_REFJ01000001.1"/>
</dbReference>
<keyword evidence="4 6" id="KW-1133">Transmembrane helix</keyword>
<dbReference type="AlphaFoldDB" id="A0A3M0AAC1"/>
<dbReference type="PANTHER" id="PTHR43461:SF1">
    <property type="entry name" value="TRANSMEMBRANE PROTEIN 256"/>
    <property type="match status" value="1"/>
</dbReference>
<dbReference type="OrthoDB" id="9802121at2"/>
<feature type="transmembrane region" description="Helical" evidence="6">
    <location>
        <begin position="43"/>
        <end position="61"/>
    </location>
</feature>
<dbReference type="Pfam" id="PF04241">
    <property type="entry name" value="DUF423"/>
    <property type="match status" value="1"/>
</dbReference>
<accession>A0A3M0AAC1</accession>
<evidence type="ECO:0000256" key="2">
    <source>
        <dbReference type="ARBA" id="ARBA00009694"/>
    </source>
</evidence>
<feature type="signal peptide" evidence="7">
    <location>
        <begin position="1"/>
        <end position="27"/>
    </location>
</feature>
<sequence>MTTKLLLILIALSGALCVALGAFGAHALADSLSSSQLATWRTATLYQMFHTLAALFCLGLTHHIKQRAALKISAGFLLGILLFCGSLYFLALGAPRWVGLITPIGGLCWLISWLFLAYSTFKYQR</sequence>
<keyword evidence="9" id="KW-1185">Reference proteome</keyword>
<keyword evidence="7" id="KW-0732">Signal</keyword>
<comment type="similarity">
    <text evidence="2">Belongs to the UPF0382 family.</text>
</comment>
<feature type="transmembrane region" description="Helical" evidence="6">
    <location>
        <begin position="97"/>
        <end position="118"/>
    </location>
</feature>
<dbReference type="Proteomes" id="UP000267187">
    <property type="component" value="Unassembled WGS sequence"/>
</dbReference>
<evidence type="ECO:0000313" key="9">
    <source>
        <dbReference type="Proteomes" id="UP000267187"/>
    </source>
</evidence>
<dbReference type="EMBL" id="REFJ01000001">
    <property type="protein sequence ID" value="RMA82093.1"/>
    <property type="molecule type" value="Genomic_DNA"/>
</dbReference>
<keyword evidence="5 6" id="KW-0472">Membrane</keyword>
<evidence type="ECO:0000256" key="1">
    <source>
        <dbReference type="ARBA" id="ARBA00004141"/>
    </source>
</evidence>
<comment type="subcellular location">
    <subcellularLocation>
        <location evidence="1">Membrane</location>
        <topology evidence="1">Multi-pass membrane protein</topology>
    </subcellularLocation>
</comment>
<comment type="caution">
    <text evidence="8">The sequence shown here is derived from an EMBL/GenBank/DDBJ whole genome shotgun (WGS) entry which is preliminary data.</text>
</comment>
<organism evidence="8 9">
    <name type="scientific">Umboniibacter marinipuniceus</name>
    <dbReference type="NCBI Taxonomy" id="569599"/>
    <lineage>
        <taxon>Bacteria</taxon>
        <taxon>Pseudomonadati</taxon>
        <taxon>Pseudomonadota</taxon>
        <taxon>Gammaproteobacteria</taxon>
        <taxon>Cellvibrionales</taxon>
        <taxon>Cellvibrionaceae</taxon>
        <taxon>Umboniibacter</taxon>
    </lineage>
</organism>
<reference evidence="8 9" key="1">
    <citation type="submission" date="2018-10" db="EMBL/GenBank/DDBJ databases">
        <title>Genomic Encyclopedia of Type Strains, Phase IV (KMG-IV): sequencing the most valuable type-strain genomes for metagenomic binning, comparative biology and taxonomic classification.</title>
        <authorList>
            <person name="Goeker M."/>
        </authorList>
    </citation>
    <scope>NUCLEOTIDE SEQUENCE [LARGE SCALE GENOMIC DNA]</scope>
    <source>
        <strain evidence="8 9">DSM 25080</strain>
    </source>
</reference>
<feature type="transmembrane region" description="Helical" evidence="6">
    <location>
        <begin position="68"/>
        <end position="91"/>
    </location>
</feature>
<evidence type="ECO:0000256" key="3">
    <source>
        <dbReference type="ARBA" id="ARBA00022692"/>
    </source>
</evidence>
<keyword evidence="3 6" id="KW-0812">Transmembrane</keyword>